<dbReference type="OrthoDB" id="1601496at2759"/>
<dbReference type="EMBL" id="LR746268">
    <property type="protein sequence ID" value="CAA7396985.1"/>
    <property type="molecule type" value="Genomic_DNA"/>
</dbReference>
<protein>
    <submittedName>
        <fullName evidence="1">Uncharacterized protein</fullName>
    </submittedName>
</protein>
<dbReference type="AlphaFoldDB" id="A0A7I8KJ08"/>
<organism evidence="1 2">
    <name type="scientific">Spirodela intermedia</name>
    <name type="common">Intermediate duckweed</name>
    <dbReference type="NCBI Taxonomy" id="51605"/>
    <lineage>
        <taxon>Eukaryota</taxon>
        <taxon>Viridiplantae</taxon>
        <taxon>Streptophyta</taxon>
        <taxon>Embryophyta</taxon>
        <taxon>Tracheophyta</taxon>
        <taxon>Spermatophyta</taxon>
        <taxon>Magnoliopsida</taxon>
        <taxon>Liliopsida</taxon>
        <taxon>Araceae</taxon>
        <taxon>Lemnoideae</taxon>
        <taxon>Spirodela</taxon>
    </lineage>
</organism>
<gene>
    <name evidence="1" type="ORF">SI8410_05007648</name>
</gene>
<sequence>MSATMTLAPCRAKSLAVLSPMPLAPPVTMATFPSSLQTRRRRRC</sequence>
<dbReference type="Proteomes" id="UP000663760">
    <property type="component" value="Chromosome 5"/>
</dbReference>
<name>A0A7I8KJ08_SPIIN</name>
<proteinExistence type="predicted"/>
<accession>A0A7I8KJ08</accession>
<keyword evidence="2" id="KW-1185">Reference proteome</keyword>
<reference evidence="1" key="1">
    <citation type="submission" date="2020-02" db="EMBL/GenBank/DDBJ databases">
        <authorList>
            <person name="Scholz U."/>
            <person name="Mascher M."/>
            <person name="Fiebig A."/>
        </authorList>
    </citation>
    <scope>NUCLEOTIDE SEQUENCE</scope>
</reference>
<evidence type="ECO:0000313" key="2">
    <source>
        <dbReference type="Proteomes" id="UP000663760"/>
    </source>
</evidence>
<evidence type="ECO:0000313" key="1">
    <source>
        <dbReference type="EMBL" id="CAA7396985.1"/>
    </source>
</evidence>